<evidence type="ECO:0000256" key="5">
    <source>
        <dbReference type="ARBA" id="ARBA00023110"/>
    </source>
</evidence>
<organism evidence="11 12">
    <name type="scientific">Kiloniella laminariae</name>
    <dbReference type="NCBI Taxonomy" id="454162"/>
    <lineage>
        <taxon>Bacteria</taxon>
        <taxon>Pseudomonadati</taxon>
        <taxon>Pseudomonadota</taxon>
        <taxon>Alphaproteobacteria</taxon>
        <taxon>Rhodospirillales</taxon>
        <taxon>Kiloniellaceae</taxon>
        <taxon>Kiloniella</taxon>
    </lineage>
</organism>
<reference evidence="11" key="1">
    <citation type="submission" date="2022-12" db="EMBL/GenBank/DDBJ databases">
        <title>Bacterial isolates from different developmental stages of Nematostella vectensis.</title>
        <authorList>
            <person name="Fraune S."/>
        </authorList>
    </citation>
    <scope>NUCLEOTIDE SEQUENCE</scope>
    <source>
        <strain evidence="11">G21630-S1</strain>
    </source>
</reference>
<dbReference type="InterPro" id="IPR000297">
    <property type="entry name" value="PPIase_PpiC"/>
</dbReference>
<feature type="region of interest" description="Disordered" evidence="9">
    <location>
        <begin position="291"/>
        <end position="318"/>
    </location>
</feature>
<dbReference type="InterPro" id="IPR023058">
    <property type="entry name" value="PPIase_PpiC_CS"/>
</dbReference>
<dbReference type="GO" id="GO:0003755">
    <property type="term" value="F:peptidyl-prolyl cis-trans isomerase activity"/>
    <property type="evidence" value="ECO:0007669"/>
    <property type="project" value="UniProtKB-EC"/>
</dbReference>
<dbReference type="InterPro" id="IPR027304">
    <property type="entry name" value="Trigger_fact/SurA_dom_sf"/>
</dbReference>
<evidence type="ECO:0000313" key="11">
    <source>
        <dbReference type="EMBL" id="MCZ4282168.1"/>
    </source>
</evidence>
<sequence>MSAKQILFPIIGGVALLGAAYAGYSYGAHGDSWSSMFSGTPAETVSADDPLMARVGEMEIRRSEVLKFAESIPNIPQAQIEMILPELLDQVIDLKLITKEAEASNLARDPEVLKRLSEVKERVLVQTYLDRALKAEVSDEAVEQAYQDYLVANPPVKEVSARHILVEDEETAKGLIKELDEGADFAELATQKSTGPSGPTGGDLGFFRKEQMVGPFAEAAFTMKPGEHSSTPVQTQFGWHVIKVEAERDSEQPTAEQLDGQLRSELSQKAYETIVSNLKSGVEIEIIGAEAEESAPVDAEEAPVNEEAPADAEAPVSE</sequence>
<proteinExistence type="inferred from homology"/>
<protein>
    <recommendedName>
        <fullName evidence="4">Parvulin-like PPIase</fullName>
        <ecNumber evidence="3">5.2.1.8</ecNumber>
    </recommendedName>
    <alternativeName>
        <fullName evidence="6">Peptidyl-prolyl cis-trans isomerase plp</fullName>
    </alternativeName>
    <alternativeName>
        <fullName evidence="7">Rotamase plp</fullName>
    </alternativeName>
</protein>
<comment type="caution">
    <text evidence="11">The sequence shown here is derived from an EMBL/GenBank/DDBJ whole genome shotgun (WGS) entry which is preliminary data.</text>
</comment>
<dbReference type="PROSITE" id="PS50198">
    <property type="entry name" value="PPIC_PPIASE_2"/>
    <property type="match status" value="1"/>
</dbReference>
<dbReference type="RefSeq" id="WP_269424319.1">
    <property type="nucleotide sequence ID" value="NZ_JAPWGY010000006.1"/>
</dbReference>
<dbReference type="EMBL" id="JAPWGY010000006">
    <property type="protein sequence ID" value="MCZ4282168.1"/>
    <property type="molecule type" value="Genomic_DNA"/>
</dbReference>
<dbReference type="Proteomes" id="UP001069802">
    <property type="component" value="Unassembled WGS sequence"/>
</dbReference>
<keyword evidence="5 8" id="KW-0697">Rotamase</keyword>
<feature type="compositionally biased region" description="Acidic residues" evidence="9">
    <location>
        <begin position="291"/>
        <end position="310"/>
    </location>
</feature>
<evidence type="ECO:0000256" key="8">
    <source>
        <dbReference type="PROSITE-ProRule" id="PRU00278"/>
    </source>
</evidence>
<dbReference type="Pfam" id="PF13616">
    <property type="entry name" value="Rotamase_3"/>
    <property type="match status" value="1"/>
</dbReference>
<evidence type="ECO:0000256" key="6">
    <source>
        <dbReference type="ARBA" id="ARBA00030642"/>
    </source>
</evidence>
<evidence type="ECO:0000256" key="2">
    <source>
        <dbReference type="ARBA" id="ARBA00007656"/>
    </source>
</evidence>
<evidence type="ECO:0000256" key="1">
    <source>
        <dbReference type="ARBA" id="ARBA00000971"/>
    </source>
</evidence>
<dbReference type="Gene3D" id="3.10.50.40">
    <property type="match status" value="1"/>
</dbReference>
<evidence type="ECO:0000256" key="3">
    <source>
        <dbReference type="ARBA" id="ARBA00013194"/>
    </source>
</evidence>
<dbReference type="PANTHER" id="PTHR47245:SF2">
    <property type="entry name" value="PEPTIDYL-PROLYL CIS-TRANS ISOMERASE HP_0175-RELATED"/>
    <property type="match status" value="1"/>
</dbReference>
<keyword evidence="12" id="KW-1185">Reference proteome</keyword>
<gene>
    <name evidence="11" type="ORF">O4H49_15370</name>
</gene>
<dbReference type="PANTHER" id="PTHR47245">
    <property type="entry name" value="PEPTIDYLPROLYL ISOMERASE"/>
    <property type="match status" value="1"/>
</dbReference>
<dbReference type="InterPro" id="IPR046357">
    <property type="entry name" value="PPIase_dom_sf"/>
</dbReference>
<dbReference type="InterPro" id="IPR050245">
    <property type="entry name" value="PrsA_foldase"/>
</dbReference>
<keyword evidence="8 11" id="KW-0413">Isomerase</keyword>
<accession>A0ABT4LM45</accession>
<evidence type="ECO:0000259" key="10">
    <source>
        <dbReference type="PROSITE" id="PS50198"/>
    </source>
</evidence>
<dbReference type="SUPFAM" id="SSF109998">
    <property type="entry name" value="Triger factor/SurA peptide-binding domain-like"/>
    <property type="match status" value="1"/>
</dbReference>
<evidence type="ECO:0000256" key="9">
    <source>
        <dbReference type="SAM" id="MobiDB-lite"/>
    </source>
</evidence>
<name>A0ABT4LM45_9PROT</name>
<evidence type="ECO:0000313" key="12">
    <source>
        <dbReference type="Proteomes" id="UP001069802"/>
    </source>
</evidence>
<evidence type="ECO:0000256" key="4">
    <source>
        <dbReference type="ARBA" id="ARBA00018370"/>
    </source>
</evidence>
<dbReference type="PROSITE" id="PS01096">
    <property type="entry name" value="PPIC_PPIASE_1"/>
    <property type="match status" value="1"/>
</dbReference>
<comment type="catalytic activity">
    <reaction evidence="1">
        <text>[protein]-peptidylproline (omega=180) = [protein]-peptidylproline (omega=0)</text>
        <dbReference type="Rhea" id="RHEA:16237"/>
        <dbReference type="Rhea" id="RHEA-COMP:10747"/>
        <dbReference type="Rhea" id="RHEA-COMP:10748"/>
        <dbReference type="ChEBI" id="CHEBI:83833"/>
        <dbReference type="ChEBI" id="CHEBI:83834"/>
        <dbReference type="EC" id="5.2.1.8"/>
    </reaction>
</comment>
<dbReference type="SUPFAM" id="SSF54534">
    <property type="entry name" value="FKBP-like"/>
    <property type="match status" value="1"/>
</dbReference>
<dbReference type="EC" id="5.2.1.8" evidence="3"/>
<comment type="similarity">
    <text evidence="2">Belongs to the PpiC/parvulin rotamase family.</text>
</comment>
<evidence type="ECO:0000256" key="7">
    <source>
        <dbReference type="ARBA" id="ARBA00031484"/>
    </source>
</evidence>
<feature type="domain" description="PpiC" evidence="10">
    <location>
        <begin position="156"/>
        <end position="246"/>
    </location>
</feature>